<organism evidence="2 3">
    <name type="scientific">Rossellomorea pakistanensis</name>
    <dbReference type="NCBI Taxonomy" id="992288"/>
    <lineage>
        <taxon>Bacteria</taxon>
        <taxon>Bacillati</taxon>
        <taxon>Bacillota</taxon>
        <taxon>Bacilli</taxon>
        <taxon>Bacillales</taxon>
        <taxon>Bacillaceae</taxon>
        <taxon>Rossellomorea</taxon>
    </lineage>
</organism>
<dbReference type="Gene3D" id="1.10.30.50">
    <property type="match status" value="1"/>
</dbReference>
<evidence type="ECO:0000313" key="2">
    <source>
        <dbReference type="EMBL" id="MBM7584987.1"/>
    </source>
</evidence>
<evidence type="ECO:0000313" key="3">
    <source>
        <dbReference type="Proteomes" id="UP001646157"/>
    </source>
</evidence>
<keyword evidence="3" id="KW-1185">Reference proteome</keyword>
<reference evidence="2 3" key="1">
    <citation type="submission" date="2021-01" db="EMBL/GenBank/DDBJ databases">
        <title>Genomic Encyclopedia of Type Strains, Phase IV (KMG-IV): sequencing the most valuable type-strain genomes for metagenomic binning, comparative biology and taxonomic classification.</title>
        <authorList>
            <person name="Goeker M."/>
        </authorList>
    </citation>
    <scope>NUCLEOTIDE SEQUENCE [LARGE SCALE GENOMIC DNA]</scope>
    <source>
        <strain evidence="2 3">DSM 24834</strain>
    </source>
</reference>
<dbReference type="SMART" id="SM00507">
    <property type="entry name" value="HNHc"/>
    <property type="match status" value="1"/>
</dbReference>
<dbReference type="CDD" id="cd00085">
    <property type="entry name" value="HNHc"/>
    <property type="match status" value="1"/>
</dbReference>
<protein>
    <recommendedName>
        <fullName evidence="1">HNH nuclease domain-containing protein</fullName>
    </recommendedName>
</protein>
<accession>A0ABS2NAV5</accession>
<dbReference type="EMBL" id="JAFBDZ010000001">
    <property type="protein sequence ID" value="MBM7584987.1"/>
    <property type="molecule type" value="Genomic_DNA"/>
</dbReference>
<comment type="caution">
    <text evidence="2">The sequence shown here is derived from an EMBL/GenBank/DDBJ whole genome shotgun (WGS) entry which is preliminary data.</text>
</comment>
<dbReference type="InterPro" id="IPR003615">
    <property type="entry name" value="HNH_nuc"/>
</dbReference>
<dbReference type="InterPro" id="IPR002711">
    <property type="entry name" value="HNH"/>
</dbReference>
<dbReference type="Proteomes" id="UP001646157">
    <property type="component" value="Unassembled WGS sequence"/>
</dbReference>
<dbReference type="Pfam" id="PF01844">
    <property type="entry name" value="HNH"/>
    <property type="match status" value="1"/>
</dbReference>
<proteinExistence type="predicted"/>
<sequence>MMILKEMKGMGRNINTNVERRIYAESMGRCMNPECKVELFKESGDIMEKAHIIPYCDTKDNSYENLIILCPNCHTNFDKNGAFSVDNVKKWKQIRKDEFERFFSEEYDTFEDLKSEVVPLLLHNQAIFENYYLETKRELWDISEGKILSNNRILRSILKHNAKLIQNHSHESYSNLAIVQKFMLHIDEFEATRLSKEKIRHVLFPAEINSLFGIEPLKEDFIPSVESIESLIAVLQNKGEFEFIVLGVDNPYIQVKKDNTSEKIYLNDTPRLRQMYYDNNCFRKVNVRFESLNYALKAIKSRGLNFNFLNINNLKEITVNGVKIVFIYEYCLSKVKLLQLSPEEKCVVLNLHNWNGESCISAEAYELAKEMKVTLLTMDKFYGYINSIKQKR</sequence>
<name>A0ABS2NAV5_9BACI</name>
<evidence type="ECO:0000259" key="1">
    <source>
        <dbReference type="SMART" id="SM00507"/>
    </source>
</evidence>
<gene>
    <name evidence="2" type="ORF">JOC86_001524</name>
</gene>
<feature type="domain" description="HNH nuclease" evidence="1">
    <location>
        <begin position="21"/>
        <end position="75"/>
    </location>
</feature>